<name>A0AA39PET5_9AGAR</name>
<organism evidence="2 3">
    <name type="scientific">Armillaria luteobubalina</name>
    <dbReference type="NCBI Taxonomy" id="153913"/>
    <lineage>
        <taxon>Eukaryota</taxon>
        <taxon>Fungi</taxon>
        <taxon>Dikarya</taxon>
        <taxon>Basidiomycota</taxon>
        <taxon>Agaricomycotina</taxon>
        <taxon>Agaricomycetes</taxon>
        <taxon>Agaricomycetidae</taxon>
        <taxon>Agaricales</taxon>
        <taxon>Marasmiineae</taxon>
        <taxon>Physalacriaceae</taxon>
        <taxon>Armillaria</taxon>
    </lineage>
</organism>
<sequence>MADSMAIHVQVAAMQSYWLELVAGLDYMERYQPVMNGQTEQDNSSDSSYLMGTFTINLDVAEQHIRAGIPVYLVRPIDQFNNQVIIEAKMPVDPPLNTSLPSPPFPVVFKGDPSHPQKFHAIHRFMHIFHTFWNQFNFTTVSQLSAVQAESTPVASSSSASIPSGLPVRNKRGKARVPGPLANGQASQKKKPCKTLKMSNQQRDKFMNLAGTYAPSPIPAWADANAKIDKMSKRSQEREERDRLTQRQHDKEGGGTSYEKGYVFPDPGLLVYTSAIRQSSFFRQWEYCRDALIYRITSSSSNAKPLQPQLWCELLAMALKSKNAKSTRVHDLMAHALGSALEAPGSNTTTPIQALVLDIDQPVDVERGRYIVWELCELNFRQELLSLDTHLTHPDLSTKREDTINFRLGCQEQIMNLFSEGSLVPSTSTSTNHLALGTWPERFEALKLFRDMMRAWDIPLSLEAKGQLGPLGSEASLKTEAALVVHYVQTFFDVFGQPPVLPYL</sequence>
<feature type="region of interest" description="Disordered" evidence="1">
    <location>
        <begin position="152"/>
        <end position="193"/>
    </location>
</feature>
<accession>A0AA39PET5</accession>
<comment type="caution">
    <text evidence="2">The sequence shown here is derived from an EMBL/GenBank/DDBJ whole genome shotgun (WGS) entry which is preliminary data.</text>
</comment>
<dbReference type="Proteomes" id="UP001175228">
    <property type="component" value="Unassembled WGS sequence"/>
</dbReference>
<evidence type="ECO:0000313" key="2">
    <source>
        <dbReference type="EMBL" id="KAK0482920.1"/>
    </source>
</evidence>
<gene>
    <name evidence="2" type="ORF">EDD18DRAFT_1112437</name>
</gene>
<feature type="compositionally biased region" description="Low complexity" evidence="1">
    <location>
        <begin position="152"/>
        <end position="167"/>
    </location>
</feature>
<dbReference type="EMBL" id="JAUEPU010000063">
    <property type="protein sequence ID" value="KAK0482920.1"/>
    <property type="molecule type" value="Genomic_DNA"/>
</dbReference>
<evidence type="ECO:0000256" key="1">
    <source>
        <dbReference type="SAM" id="MobiDB-lite"/>
    </source>
</evidence>
<dbReference type="AlphaFoldDB" id="A0AA39PET5"/>
<keyword evidence="3" id="KW-1185">Reference proteome</keyword>
<reference evidence="2" key="1">
    <citation type="submission" date="2023-06" db="EMBL/GenBank/DDBJ databases">
        <authorList>
            <consortium name="Lawrence Berkeley National Laboratory"/>
            <person name="Ahrendt S."/>
            <person name="Sahu N."/>
            <person name="Indic B."/>
            <person name="Wong-Bajracharya J."/>
            <person name="Merenyi Z."/>
            <person name="Ke H.-M."/>
            <person name="Monk M."/>
            <person name="Kocsube S."/>
            <person name="Drula E."/>
            <person name="Lipzen A."/>
            <person name="Balint B."/>
            <person name="Henrissat B."/>
            <person name="Andreopoulos B."/>
            <person name="Martin F.M."/>
            <person name="Harder C.B."/>
            <person name="Rigling D."/>
            <person name="Ford K.L."/>
            <person name="Foster G.D."/>
            <person name="Pangilinan J."/>
            <person name="Papanicolaou A."/>
            <person name="Barry K."/>
            <person name="LaButti K."/>
            <person name="Viragh M."/>
            <person name="Koriabine M."/>
            <person name="Yan M."/>
            <person name="Riley R."/>
            <person name="Champramary S."/>
            <person name="Plett K.L."/>
            <person name="Tsai I.J."/>
            <person name="Slot J."/>
            <person name="Sipos G."/>
            <person name="Plett J."/>
            <person name="Nagy L.G."/>
            <person name="Grigoriev I.V."/>
        </authorList>
    </citation>
    <scope>NUCLEOTIDE SEQUENCE</scope>
    <source>
        <strain evidence="2">HWK02</strain>
    </source>
</reference>
<protein>
    <submittedName>
        <fullName evidence="2">Uncharacterized protein</fullName>
    </submittedName>
</protein>
<evidence type="ECO:0000313" key="3">
    <source>
        <dbReference type="Proteomes" id="UP001175228"/>
    </source>
</evidence>
<feature type="compositionally biased region" description="Basic and acidic residues" evidence="1">
    <location>
        <begin position="229"/>
        <end position="253"/>
    </location>
</feature>
<proteinExistence type="predicted"/>
<feature type="region of interest" description="Disordered" evidence="1">
    <location>
        <begin position="229"/>
        <end position="260"/>
    </location>
</feature>